<sequence>MQLQILKLIIWPKVQAFGPQIVHFEKGRVNVITGGSRTGKSAIIPIIDYCLASSECQIPIDTIRDHSAWYGLLLETEHEQWLLARKGPEGRDASDAFYLMRGEVLSIPPTIEAANEKLESIKHLLNALADIPYFRLSAVDDPRPFQERLSFRDLMTLVFQSQEVVANQNILFYKTHAHEHRERLKNWLPYILGAENQEVLIARQRLGVVQAKLSQLRREYQKQQGNSRSWLDGMINHLRLAKRFGLLAETYDIPEESAPEDLIRVATEILATRPERPAPTAQQLDQSAQEMIRLEEEEDKVSDEISRVRKRLDDIHKLKAGLTGYGNAARRRADRLQISQWLDDITKDAQSCPLCGEAQHERSRAEMLKIAAAFQVVETEANRTREIPSSFAREELNLKTQLESALERRTALGNRIDKVLRQDRAAKEQFDRRQNMFYFLGHLKASVDMFRRVATDGDLTEQVRTLENEERDLLKQVDPKGVERRLDAALRVVVQKTLTRLQTLDAEDKYKQIPPQFSVKDLNLRVQSNDGHWHFLAEVGSASNWLSFHIAFICALHEFFNEQPHSCVPSFAVFDQPSQVYFPKTSRVTQPTDLSRYDDEDVQAVIGIFQTLADSVREQGGKWQCIVLDHARDEIYDQIDEVYEVDVWRDGKKLIPPHWYQ</sequence>
<dbReference type="AlphaFoldDB" id="G3A7S2"/>
<organism evidence="2">
    <name type="scientific">Ralstonia syzygii R24</name>
    <dbReference type="NCBI Taxonomy" id="907261"/>
    <lineage>
        <taxon>Bacteria</taxon>
        <taxon>Pseudomonadati</taxon>
        <taxon>Pseudomonadota</taxon>
        <taxon>Betaproteobacteria</taxon>
        <taxon>Burkholderiales</taxon>
        <taxon>Burkholderiaceae</taxon>
        <taxon>Ralstonia</taxon>
        <taxon>Ralstonia solanacearum species complex</taxon>
    </lineage>
</organism>
<dbReference type="EMBL" id="FR854089">
    <property type="protein sequence ID" value="CCA86558.1"/>
    <property type="molecule type" value="Genomic_DNA"/>
</dbReference>
<accession>G3A7S2</accession>
<proteinExistence type="predicted"/>
<gene>
    <name evidence="2" type="ORF">RALSY_40784</name>
</gene>
<evidence type="ECO:0008006" key="3">
    <source>
        <dbReference type="Google" id="ProtNLM"/>
    </source>
</evidence>
<dbReference type="InterPro" id="IPR022205">
    <property type="entry name" value="DUF3732"/>
</dbReference>
<dbReference type="Gene3D" id="3.40.50.300">
    <property type="entry name" value="P-loop containing nucleotide triphosphate hydrolases"/>
    <property type="match status" value="1"/>
</dbReference>
<dbReference type="InterPro" id="IPR027417">
    <property type="entry name" value="P-loop_NTPase"/>
</dbReference>
<name>G3A7S2_9RALS</name>
<feature type="coiled-coil region" evidence="1">
    <location>
        <begin position="284"/>
        <end position="311"/>
    </location>
</feature>
<protein>
    <recommendedName>
        <fullName evidence="3">Plasmid-related protein</fullName>
    </recommendedName>
</protein>
<reference evidence="2" key="1">
    <citation type="journal article" date="2011" name="PLoS ONE">
        <title>Ralstonia syzygii, the Blood Disease Bacterium and some Asian R. solanacearum strains form a single genomic species despite divergent lifestyles.</title>
        <authorList>
            <person name="Remenant B."/>
            <person name="de Cambiaire J.C."/>
            <person name="Cellier G."/>
            <person name="Jacobs J.M."/>
            <person name="Mangenot S."/>
            <person name="Barbe V."/>
            <person name="Lajus A."/>
            <person name="Vallenet D."/>
            <person name="Medigue C."/>
            <person name="Fegan M."/>
            <person name="Allen C."/>
            <person name="Prior P."/>
        </authorList>
    </citation>
    <scope>NUCLEOTIDE SEQUENCE</scope>
    <source>
        <strain evidence="2">R24</strain>
    </source>
</reference>
<keyword evidence="1" id="KW-0175">Coiled coil</keyword>
<dbReference type="RefSeq" id="WP_197334733.1">
    <property type="nucleotide sequence ID" value="NZ_CP115944.1"/>
</dbReference>
<dbReference type="Pfam" id="PF12532">
    <property type="entry name" value="DUF3732"/>
    <property type="match status" value="1"/>
</dbReference>
<evidence type="ECO:0000313" key="2">
    <source>
        <dbReference type="EMBL" id="CCA86558.1"/>
    </source>
</evidence>
<evidence type="ECO:0000256" key="1">
    <source>
        <dbReference type="SAM" id="Coils"/>
    </source>
</evidence>
<reference evidence="2" key="2">
    <citation type="submission" date="2011-04" db="EMBL/GenBank/DDBJ databases">
        <authorList>
            <person name="Genoscope - CEA"/>
        </authorList>
    </citation>
    <scope>NUCLEOTIDE SEQUENCE</scope>
    <source>
        <strain evidence="2">R24</strain>
    </source>
</reference>